<dbReference type="InterPro" id="IPR050447">
    <property type="entry name" value="Erg6_SMT_methyltransf"/>
</dbReference>
<dbReference type="CDD" id="cd02440">
    <property type="entry name" value="AdoMet_MTases"/>
    <property type="match status" value="1"/>
</dbReference>
<keyword evidence="3 5" id="KW-0949">S-adenosyl-L-methionine</keyword>
<comment type="caution">
    <text evidence="8">The sequence shown here is derived from an EMBL/GenBank/DDBJ whole genome shotgun (WGS) entry which is preliminary data.</text>
</comment>
<keyword evidence="6" id="KW-1207">Sterol metabolism</keyword>
<accession>A0A0F4GB49</accession>
<evidence type="ECO:0000313" key="9">
    <source>
        <dbReference type="Proteomes" id="UP000033647"/>
    </source>
</evidence>
<dbReference type="GO" id="GO:0032259">
    <property type="term" value="P:methylation"/>
    <property type="evidence" value="ECO:0007669"/>
    <property type="project" value="UniProtKB-KW"/>
</dbReference>
<gene>
    <name evidence="8" type="ORF">TI39_contig4173g00002</name>
</gene>
<keyword evidence="2 5" id="KW-0808">Transferase</keyword>
<keyword evidence="9" id="KW-1185">Reference proteome</keyword>
<dbReference type="InterPro" id="IPR013705">
    <property type="entry name" value="Sterol_MeTrfase_C"/>
</dbReference>
<dbReference type="GO" id="GO:0005783">
    <property type="term" value="C:endoplasmic reticulum"/>
    <property type="evidence" value="ECO:0007669"/>
    <property type="project" value="TreeGrafter"/>
</dbReference>
<dbReference type="InterPro" id="IPR013216">
    <property type="entry name" value="Methyltransf_11"/>
</dbReference>
<keyword evidence="6" id="KW-0443">Lipid metabolism</keyword>
<dbReference type="PROSITE" id="PS51685">
    <property type="entry name" value="SAM_MT_ERG6_SMT"/>
    <property type="match status" value="1"/>
</dbReference>
<reference evidence="8 9" key="1">
    <citation type="submission" date="2015-03" db="EMBL/GenBank/DDBJ databases">
        <title>RNA-seq based gene annotation and comparative genomics of four Zymoseptoria species reveal species-specific pathogenicity related genes and transposable element activity.</title>
        <authorList>
            <person name="Grandaubert J."/>
            <person name="Bhattacharyya A."/>
            <person name="Stukenbrock E.H."/>
        </authorList>
    </citation>
    <scope>NUCLEOTIDE SEQUENCE [LARGE SCALE GENOMIC DNA]</scope>
    <source>
        <strain evidence="8 9">Zb18110</strain>
    </source>
</reference>
<evidence type="ECO:0000256" key="2">
    <source>
        <dbReference type="ARBA" id="ARBA00022679"/>
    </source>
</evidence>
<dbReference type="AlphaFoldDB" id="A0A0F4GB49"/>
<dbReference type="PANTHER" id="PTHR44068:SF1">
    <property type="entry name" value="HYPOTHETICAL LOC100005854"/>
    <property type="match status" value="1"/>
</dbReference>
<organism evidence="8 9">
    <name type="scientific">Zymoseptoria brevis</name>
    <dbReference type="NCBI Taxonomy" id="1047168"/>
    <lineage>
        <taxon>Eukaryota</taxon>
        <taxon>Fungi</taxon>
        <taxon>Dikarya</taxon>
        <taxon>Ascomycota</taxon>
        <taxon>Pezizomycotina</taxon>
        <taxon>Dothideomycetes</taxon>
        <taxon>Dothideomycetidae</taxon>
        <taxon>Mycosphaerellales</taxon>
        <taxon>Mycosphaerellaceae</taxon>
        <taxon>Zymoseptoria</taxon>
    </lineage>
</organism>
<evidence type="ECO:0000259" key="7">
    <source>
        <dbReference type="PROSITE" id="PS51685"/>
    </source>
</evidence>
<dbReference type="EMBL" id="LAFY01004132">
    <property type="protein sequence ID" value="KJX94616.1"/>
    <property type="molecule type" value="Genomic_DNA"/>
</dbReference>
<protein>
    <recommendedName>
        <fullName evidence="6">Sterol 24-C-methyltransferase</fullName>
        <ecNumber evidence="6">2.1.1.-</ecNumber>
    </recommendedName>
    <alternativeName>
        <fullName evidence="6">Delta(24)-sterol C-methyltransferase</fullName>
    </alternativeName>
</protein>
<dbReference type="SUPFAM" id="SSF53335">
    <property type="entry name" value="S-adenosyl-L-methionine-dependent methyltransferases"/>
    <property type="match status" value="1"/>
</dbReference>
<feature type="domain" description="SAM-dependent methyltransferase Erg6/SMT-type" evidence="7">
    <location>
        <begin position="45"/>
        <end position="339"/>
    </location>
</feature>
<dbReference type="STRING" id="1047168.A0A0F4GB49"/>
<evidence type="ECO:0000256" key="1">
    <source>
        <dbReference type="ARBA" id="ARBA00022603"/>
    </source>
</evidence>
<dbReference type="InterPro" id="IPR029063">
    <property type="entry name" value="SAM-dependent_MTases_sf"/>
</dbReference>
<proteinExistence type="inferred from homology"/>
<sequence>MAAKPPTNSGARYKSTWGGDEDLANVTDAERATRNADAAELNDLYYDFITDHYQGGWGDKFHFCGYQPRESWETAQARHDHHLAMVTDIRAGMNILDLGCGVGGPAREIAAFTGAHITGVSINGMHVERSNLYNAEAGLSDQCHMVQGNFVDLPFADETFDRAYSIEALCCAPDVEKAYSEVWRVLKPGGKLGFLDWVITDKYDGENEKHRKIRSEIEKGGAVPFMTTVGSHVEKLEGAGFKMVMEEDRATAKANPIPWWWALDGKHATTMRDRFMAWRMGEKPFKCIWYLAKVMNAMHLLHPSRMQALETVSMCVYSCRDGGKEGIFSPMHLFVCEKAEVKVKDEVPVVVSS</sequence>
<evidence type="ECO:0000313" key="8">
    <source>
        <dbReference type="EMBL" id="KJX94616.1"/>
    </source>
</evidence>
<evidence type="ECO:0000256" key="5">
    <source>
        <dbReference type="PROSITE-ProRule" id="PRU01022"/>
    </source>
</evidence>
<evidence type="ECO:0000256" key="6">
    <source>
        <dbReference type="RuleBase" id="RU362025"/>
    </source>
</evidence>
<keyword evidence="6" id="KW-0752">Steroid biosynthesis</keyword>
<keyword evidence="6" id="KW-0444">Lipid biosynthesis</keyword>
<comment type="function">
    <text evidence="6">Catalyzes the transfer of methyl groups from S-adenosyl-methionine to the C-24 of sterols.</text>
</comment>
<name>A0A0F4GB49_9PEZI</name>
<dbReference type="EC" id="2.1.1.-" evidence="6"/>
<evidence type="ECO:0000256" key="4">
    <source>
        <dbReference type="ARBA" id="ARBA00038188"/>
    </source>
</evidence>
<dbReference type="Proteomes" id="UP000033647">
    <property type="component" value="Unassembled WGS sequence"/>
</dbReference>
<comment type="similarity">
    <text evidence="4 5 6">Belongs to the class I-like SAM-binding methyltransferase superfamily. Erg6/SMT family.</text>
</comment>
<dbReference type="GO" id="GO:0003838">
    <property type="term" value="F:sterol 24-C-methyltransferase activity"/>
    <property type="evidence" value="ECO:0007669"/>
    <property type="project" value="TreeGrafter"/>
</dbReference>
<dbReference type="InterPro" id="IPR030384">
    <property type="entry name" value="MeTrfase_SMT"/>
</dbReference>
<dbReference type="OrthoDB" id="540004at2759"/>
<evidence type="ECO:0000256" key="3">
    <source>
        <dbReference type="ARBA" id="ARBA00022691"/>
    </source>
</evidence>
<dbReference type="Pfam" id="PF08241">
    <property type="entry name" value="Methyltransf_11"/>
    <property type="match status" value="1"/>
</dbReference>
<comment type="pathway">
    <text evidence="6">Steroid metabolism.</text>
</comment>
<keyword evidence="6" id="KW-0753">Steroid metabolism</keyword>
<dbReference type="Gene3D" id="3.40.50.150">
    <property type="entry name" value="Vaccinia Virus protein VP39"/>
    <property type="match status" value="1"/>
</dbReference>
<dbReference type="GO" id="GO:0016126">
    <property type="term" value="P:sterol biosynthetic process"/>
    <property type="evidence" value="ECO:0007669"/>
    <property type="project" value="UniProtKB-KW"/>
</dbReference>
<keyword evidence="1 5" id="KW-0489">Methyltransferase</keyword>
<dbReference type="PANTHER" id="PTHR44068">
    <property type="entry name" value="ZGC:194242"/>
    <property type="match status" value="1"/>
</dbReference>
<dbReference type="Pfam" id="PF08498">
    <property type="entry name" value="Sterol_MT_C"/>
    <property type="match status" value="1"/>
</dbReference>
<keyword evidence="6" id="KW-0756">Sterol biosynthesis</keyword>